<feature type="region of interest" description="Disordered" evidence="1">
    <location>
        <begin position="23"/>
        <end position="44"/>
    </location>
</feature>
<keyword evidence="2" id="KW-0812">Transmembrane</keyword>
<accession>A0A1G7BKB5</accession>
<evidence type="ECO:0008006" key="5">
    <source>
        <dbReference type="Google" id="ProtNLM"/>
    </source>
</evidence>
<name>A0A1G7BKB5_9NOCA</name>
<dbReference type="AlphaFoldDB" id="A0A1G7BKB5"/>
<dbReference type="STRING" id="168276.SAMN05444580_11382"/>
<dbReference type="Proteomes" id="UP000199417">
    <property type="component" value="Unassembled WGS sequence"/>
</dbReference>
<reference evidence="3 4" key="1">
    <citation type="submission" date="2016-10" db="EMBL/GenBank/DDBJ databases">
        <authorList>
            <person name="de Groot N.N."/>
        </authorList>
    </citation>
    <scope>NUCLEOTIDE SEQUENCE [LARGE SCALE GENOMIC DNA]</scope>
    <source>
        <strain evidence="3 4">JCM 11308</strain>
    </source>
</reference>
<evidence type="ECO:0000313" key="3">
    <source>
        <dbReference type="EMBL" id="SDE27538.1"/>
    </source>
</evidence>
<keyword evidence="2" id="KW-1133">Transmembrane helix</keyword>
<evidence type="ECO:0000256" key="2">
    <source>
        <dbReference type="SAM" id="Phobius"/>
    </source>
</evidence>
<feature type="transmembrane region" description="Helical" evidence="2">
    <location>
        <begin position="50"/>
        <end position="70"/>
    </location>
</feature>
<dbReference type="RefSeq" id="WP_245709501.1">
    <property type="nucleotide sequence ID" value="NZ_FNAB01000013.1"/>
</dbReference>
<proteinExistence type="predicted"/>
<gene>
    <name evidence="3" type="ORF">SAMN05444580_11382</name>
</gene>
<keyword evidence="2" id="KW-0472">Membrane</keyword>
<evidence type="ECO:0000313" key="4">
    <source>
        <dbReference type="Proteomes" id="UP000199417"/>
    </source>
</evidence>
<protein>
    <recommendedName>
        <fullName evidence="5">Peptidase MA superfamily protein</fullName>
    </recommendedName>
</protein>
<dbReference type="EMBL" id="FNAB01000013">
    <property type="protein sequence ID" value="SDE27538.1"/>
    <property type="molecule type" value="Genomic_DNA"/>
</dbReference>
<sequence>MPGAGSPNTDIPNTDLLKTDLLSTVTPNSDRPAAGGDRPQRRTRRRIRRWEALALAGLLCALGAAGAVALSAGSGDAPPPAAPVAAAPLSAFEQARRAGVQGLLDRWAGAVRDGDRGSLVALFDEGAVPGFVDAEVRRMNNLAGVPLADWGYEIGHEPEHPVPTDLAEHLGATDVWAPPVYLRYAVEGADAASTRKPVSLVVARRGDDWKLVSDWDLPEYGRETWRGPWDFGPVIAREVTTASNVSVVLGHPDQEAWVDAVAEEMRTAVPAVTELWGTGWARRAVVIVASDQEEFTAQAGADHSGANIAAVAVSDAVVPGSDTVTGQRIVFSPASAGRLTEDTRRSVLRHELTHIAARAATTDGSPLWMLEGFADYAGHRGSGIGVAAAAPTVAAAVAAHGPPARLPSDADFAAGGDRAVVAYELAWSVNAYIADRFGESALGDLYHALATGPVDAITLDGRLQGVLGLSSAELVSGWGTWMTEQLS</sequence>
<organism evidence="3 4">
    <name type="scientific">Rhodococcus tukisamuensis</name>
    <dbReference type="NCBI Taxonomy" id="168276"/>
    <lineage>
        <taxon>Bacteria</taxon>
        <taxon>Bacillati</taxon>
        <taxon>Actinomycetota</taxon>
        <taxon>Actinomycetes</taxon>
        <taxon>Mycobacteriales</taxon>
        <taxon>Nocardiaceae</taxon>
        <taxon>Rhodococcus</taxon>
    </lineage>
</organism>
<keyword evidence="4" id="KW-1185">Reference proteome</keyword>
<evidence type="ECO:0000256" key="1">
    <source>
        <dbReference type="SAM" id="MobiDB-lite"/>
    </source>
</evidence>